<protein>
    <submittedName>
        <fullName evidence="2">Uncharacterized protein</fullName>
    </submittedName>
</protein>
<comment type="caution">
    <text evidence="2">The sequence shown here is derived from an EMBL/GenBank/DDBJ whole genome shotgun (WGS) entry which is preliminary data.</text>
</comment>
<dbReference type="AlphaFoldDB" id="A0A8K0GEI2"/>
<dbReference type="EMBL" id="VTPC01001511">
    <property type="protein sequence ID" value="KAF2901695.1"/>
    <property type="molecule type" value="Genomic_DNA"/>
</dbReference>
<accession>A0A8K0GEI2</accession>
<feature type="compositionally biased region" description="Low complexity" evidence="1">
    <location>
        <begin position="36"/>
        <end position="53"/>
    </location>
</feature>
<dbReference type="Proteomes" id="UP000801492">
    <property type="component" value="Unassembled WGS sequence"/>
</dbReference>
<evidence type="ECO:0000313" key="2">
    <source>
        <dbReference type="EMBL" id="KAF2901695.1"/>
    </source>
</evidence>
<organism evidence="2 3">
    <name type="scientific">Ignelater luminosus</name>
    <name type="common">Cucubano</name>
    <name type="synonym">Pyrophorus luminosus</name>
    <dbReference type="NCBI Taxonomy" id="2038154"/>
    <lineage>
        <taxon>Eukaryota</taxon>
        <taxon>Metazoa</taxon>
        <taxon>Ecdysozoa</taxon>
        <taxon>Arthropoda</taxon>
        <taxon>Hexapoda</taxon>
        <taxon>Insecta</taxon>
        <taxon>Pterygota</taxon>
        <taxon>Neoptera</taxon>
        <taxon>Endopterygota</taxon>
        <taxon>Coleoptera</taxon>
        <taxon>Polyphaga</taxon>
        <taxon>Elateriformia</taxon>
        <taxon>Elateroidea</taxon>
        <taxon>Elateridae</taxon>
        <taxon>Agrypninae</taxon>
        <taxon>Pyrophorini</taxon>
        <taxon>Ignelater</taxon>
    </lineage>
</organism>
<dbReference type="OrthoDB" id="10628905at2759"/>
<reference evidence="2" key="1">
    <citation type="submission" date="2019-08" db="EMBL/GenBank/DDBJ databases">
        <title>The genome of the North American firefly Photinus pyralis.</title>
        <authorList>
            <consortium name="Photinus pyralis genome working group"/>
            <person name="Fallon T.R."/>
            <person name="Sander Lower S.E."/>
            <person name="Weng J.-K."/>
        </authorList>
    </citation>
    <scope>NUCLEOTIDE SEQUENCE</scope>
    <source>
        <strain evidence="2">TRF0915ILg1</strain>
        <tissue evidence="2">Whole body</tissue>
    </source>
</reference>
<feature type="region of interest" description="Disordered" evidence="1">
    <location>
        <begin position="23"/>
        <end position="53"/>
    </location>
</feature>
<name>A0A8K0GEI2_IGNLU</name>
<gene>
    <name evidence="2" type="ORF">ILUMI_04508</name>
</gene>
<evidence type="ECO:0000313" key="3">
    <source>
        <dbReference type="Proteomes" id="UP000801492"/>
    </source>
</evidence>
<proteinExistence type="predicted"/>
<sequence>MLPRVRNNGLRIVPARARRLVVPDLNRHSVQPGKTSQQRPQPSPARASRPRSSWQHNGSFLLWWSVIGTLNSSWTPPCATTTTVASTTREATTTTTTTNLLSPNILENKIRTSPCKGWCLNRFFSLKQQNPYVVNISTNVNTTNDQKLLEQKFLTIISIIRNHPYFLVHSGMSLFADKGVYTDKVMRSQKHQVFSKDILEVPTEMFFPYTRNGIKDIVSKSGYFYVPYERTTYEASRSLENRNRLLQLFSSKKAFTNRFFNVNPVLYSSKFFAQRSRSIGVKKSRKVDVEEKEEDNQSIDLYENRNASSNENDTLKLKTISLDEFLGTNSRLRSRPRRSRLQVLDLLGMPKQVSLLESPNYEVENIVVGMKIKSKVPQIFVIGATDKAQDNIEKWTRSKKANNEIPDKGYLVEGKFKQKAINTLLKLMLDNYQYQNKRFVRKVIKYL</sequence>
<evidence type="ECO:0000256" key="1">
    <source>
        <dbReference type="SAM" id="MobiDB-lite"/>
    </source>
</evidence>
<keyword evidence="3" id="KW-1185">Reference proteome</keyword>